<dbReference type="Pfam" id="PF01370">
    <property type="entry name" value="Epimerase"/>
    <property type="match status" value="1"/>
</dbReference>
<accession>A0A2T0Q4L2</accession>
<reference evidence="2 3" key="1">
    <citation type="submission" date="2018-03" db="EMBL/GenBank/DDBJ databases">
        <title>Genomic Encyclopedia of Archaeal and Bacterial Type Strains, Phase II (KMG-II): from individual species to whole genera.</title>
        <authorList>
            <person name="Goeker M."/>
        </authorList>
    </citation>
    <scope>NUCLEOTIDE SEQUENCE [LARGE SCALE GENOMIC DNA]</scope>
    <source>
        <strain evidence="2 3">DSM 45601</strain>
    </source>
</reference>
<dbReference type="SUPFAM" id="SSF51735">
    <property type="entry name" value="NAD(P)-binding Rossmann-fold domains"/>
    <property type="match status" value="1"/>
</dbReference>
<gene>
    <name evidence="2" type="ORF">CLV72_104278</name>
</gene>
<feature type="domain" description="NAD-dependent epimerase/dehydratase" evidence="1">
    <location>
        <begin position="16"/>
        <end position="219"/>
    </location>
</feature>
<dbReference type="Proteomes" id="UP000237846">
    <property type="component" value="Unassembled WGS sequence"/>
</dbReference>
<comment type="caution">
    <text evidence="2">The sequence shown here is derived from an EMBL/GenBank/DDBJ whole genome shotgun (WGS) entry which is preliminary data.</text>
</comment>
<protein>
    <submittedName>
        <fullName evidence="2">Nucleoside-diphosphate-sugar epimerase</fullName>
    </submittedName>
</protein>
<evidence type="ECO:0000313" key="2">
    <source>
        <dbReference type="EMBL" id="PRX98699.1"/>
    </source>
</evidence>
<dbReference type="OrthoDB" id="8205493at2"/>
<keyword evidence="3" id="KW-1185">Reference proteome</keyword>
<dbReference type="EMBL" id="PVZC01000004">
    <property type="protein sequence ID" value="PRX98699.1"/>
    <property type="molecule type" value="Genomic_DNA"/>
</dbReference>
<dbReference type="Gene3D" id="3.40.50.720">
    <property type="entry name" value="NAD(P)-binding Rossmann-like Domain"/>
    <property type="match status" value="1"/>
</dbReference>
<name>A0A2T0Q4L2_9ACTN</name>
<evidence type="ECO:0000313" key="3">
    <source>
        <dbReference type="Proteomes" id="UP000237846"/>
    </source>
</evidence>
<dbReference type="InterPro" id="IPR001509">
    <property type="entry name" value="Epimerase_deHydtase"/>
</dbReference>
<evidence type="ECO:0000259" key="1">
    <source>
        <dbReference type="Pfam" id="PF01370"/>
    </source>
</evidence>
<dbReference type="InterPro" id="IPR036291">
    <property type="entry name" value="NAD(P)-bd_dom_sf"/>
</dbReference>
<sequence length="327" mass="34143">MPSEPAAPPPSAPHVVLGAGAIGAATAVLLAERGHPVRVLTRSGSGPDRPGITRTAADGTDAAALRAAFAGAAAVHVCTNPPYHRWSAEWPPLLDAVVRAAADTGTSVVLAGNLYGYGPVDGPMTEDTPPAPTTEKGRVRARMWERLLAEHQAGRLRAAEVRGSDYFGPGGTAASHLGSRFVPPLLAGRTARVIGEPDAPHTWTYLPDFARLMVAVATSDTGWGRPWHVPSAPPAPARRIAAELAELAGLGAPRVAGVPRWQLRLLGAVDPQAGALTEMYYQFDRPFEMDSAATAAAFGLTATPLREALRATLDWWRGPQAPGAGRG</sequence>
<organism evidence="2 3">
    <name type="scientific">Allonocardiopsis opalescens</name>
    <dbReference type="NCBI Taxonomy" id="1144618"/>
    <lineage>
        <taxon>Bacteria</taxon>
        <taxon>Bacillati</taxon>
        <taxon>Actinomycetota</taxon>
        <taxon>Actinomycetes</taxon>
        <taxon>Streptosporangiales</taxon>
        <taxon>Allonocardiopsis</taxon>
    </lineage>
</organism>
<dbReference type="RefSeq" id="WP_106246080.1">
    <property type="nucleotide sequence ID" value="NZ_PVZC01000004.1"/>
</dbReference>
<dbReference type="AlphaFoldDB" id="A0A2T0Q4L2"/>
<proteinExistence type="predicted"/>